<accession>A0ABR0JZM3</accession>
<organism evidence="2 3">
    <name type="scientific">Lithohypha guttulata</name>
    <dbReference type="NCBI Taxonomy" id="1690604"/>
    <lineage>
        <taxon>Eukaryota</taxon>
        <taxon>Fungi</taxon>
        <taxon>Dikarya</taxon>
        <taxon>Ascomycota</taxon>
        <taxon>Pezizomycotina</taxon>
        <taxon>Eurotiomycetes</taxon>
        <taxon>Chaetothyriomycetidae</taxon>
        <taxon>Chaetothyriales</taxon>
        <taxon>Trichomeriaceae</taxon>
        <taxon>Lithohypha</taxon>
    </lineage>
</organism>
<sequence>MESTVKPALDQFREEWLEELGKADSEQSKSSTATYDRPSTATDPSIDPQHEATQTTASTEETTGIELAASTVTTSDSPEWLKEAQIVHNLSQDLAAGSITIRPATIHDLVRKHDLPPRRVRMGWKRSKTANVYSRQPGKPDRFLNTLPVDAARAFSYVLDDAASQSGLPSNRINKFIFPVVSDDQSDALATDLAWQRQIVDSETCHIIPFKRINKLPVYRYYRMAQTFRATGDDHMRQEMLQRIENMKYSGGWYSPAIDDVKMIMQFIPPEHNIRRGVIESIAKAWLDRRLGGRDQINKLWSENEEFRREVDAAVERTLEERTNRQQNAA</sequence>
<feature type="compositionally biased region" description="Polar residues" evidence="1">
    <location>
        <begin position="28"/>
        <end position="43"/>
    </location>
</feature>
<protein>
    <submittedName>
        <fullName evidence="2">Uncharacterized protein</fullName>
    </submittedName>
</protein>
<reference evidence="2 3" key="1">
    <citation type="submission" date="2023-08" db="EMBL/GenBank/DDBJ databases">
        <title>Black Yeasts Isolated from many extreme environments.</title>
        <authorList>
            <person name="Coleine C."/>
            <person name="Stajich J.E."/>
            <person name="Selbmann L."/>
        </authorList>
    </citation>
    <scope>NUCLEOTIDE SEQUENCE [LARGE SCALE GENOMIC DNA]</scope>
    <source>
        <strain evidence="2 3">CCFEE 5885</strain>
    </source>
</reference>
<evidence type="ECO:0000256" key="1">
    <source>
        <dbReference type="SAM" id="MobiDB-lite"/>
    </source>
</evidence>
<feature type="region of interest" description="Disordered" evidence="1">
    <location>
        <begin position="19"/>
        <end position="62"/>
    </location>
</feature>
<keyword evidence="3" id="KW-1185">Reference proteome</keyword>
<proteinExistence type="predicted"/>
<name>A0ABR0JZM3_9EURO</name>
<dbReference type="Proteomes" id="UP001345013">
    <property type="component" value="Unassembled WGS sequence"/>
</dbReference>
<feature type="compositionally biased region" description="Low complexity" evidence="1">
    <location>
        <begin position="51"/>
        <end position="62"/>
    </location>
</feature>
<evidence type="ECO:0000313" key="2">
    <source>
        <dbReference type="EMBL" id="KAK5080303.1"/>
    </source>
</evidence>
<evidence type="ECO:0000313" key="3">
    <source>
        <dbReference type="Proteomes" id="UP001345013"/>
    </source>
</evidence>
<comment type="caution">
    <text evidence="2">The sequence shown here is derived from an EMBL/GenBank/DDBJ whole genome shotgun (WGS) entry which is preliminary data.</text>
</comment>
<gene>
    <name evidence="2" type="ORF">LTR24_008584</name>
</gene>
<dbReference type="EMBL" id="JAVRRG010000152">
    <property type="protein sequence ID" value="KAK5080303.1"/>
    <property type="molecule type" value="Genomic_DNA"/>
</dbReference>